<dbReference type="Pfam" id="PF00293">
    <property type="entry name" value="NUDIX"/>
    <property type="match status" value="1"/>
</dbReference>
<protein>
    <submittedName>
        <fullName evidence="3">NUDIX domain-containing protein</fullName>
    </submittedName>
</protein>
<feature type="domain" description="Nudix hydrolase" evidence="2">
    <location>
        <begin position="31"/>
        <end position="187"/>
    </location>
</feature>
<dbReference type="AlphaFoldDB" id="A0A9P4UEU7"/>
<dbReference type="PANTHER" id="PTHR21340:SF0">
    <property type="entry name" value="BIS(5'-NUCLEOSYL)-TETRAPHOSPHATASE [ASYMMETRICAL]"/>
    <property type="match status" value="1"/>
</dbReference>
<dbReference type="GO" id="GO:0004081">
    <property type="term" value="F:bis(5'-nucleosyl)-tetraphosphatase (asymmetrical) activity"/>
    <property type="evidence" value="ECO:0007669"/>
    <property type="project" value="TreeGrafter"/>
</dbReference>
<dbReference type="PANTHER" id="PTHR21340">
    <property type="entry name" value="DIADENOSINE 5,5-P1,P4-TETRAPHOSPHATE PYROPHOSPHOHYDROLASE MUTT"/>
    <property type="match status" value="1"/>
</dbReference>
<dbReference type="SUPFAM" id="SSF55811">
    <property type="entry name" value="Nudix"/>
    <property type="match status" value="1"/>
</dbReference>
<dbReference type="EMBL" id="MU001496">
    <property type="protein sequence ID" value="KAF2447485.1"/>
    <property type="molecule type" value="Genomic_DNA"/>
</dbReference>
<feature type="non-terminal residue" evidence="3">
    <location>
        <position position="196"/>
    </location>
</feature>
<keyword evidence="4" id="KW-1185">Reference proteome</keyword>
<keyword evidence="1" id="KW-0378">Hydrolase</keyword>
<name>A0A9P4UEU7_9PLEO</name>
<proteinExistence type="predicted"/>
<accession>A0A9P4UEU7</accession>
<reference evidence="3" key="1">
    <citation type="journal article" date="2020" name="Stud. Mycol.">
        <title>101 Dothideomycetes genomes: a test case for predicting lifestyles and emergence of pathogens.</title>
        <authorList>
            <person name="Haridas S."/>
            <person name="Albert R."/>
            <person name="Binder M."/>
            <person name="Bloem J."/>
            <person name="Labutti K."/>
            <person name="Salamov A."/>
            <person name="Andreopoulos B."/>
            <person name="Baker S."/>
            <person name="Barry K."/>
            <person name="Bills G."/>
            <person name="Bluhm B."/>
            <person name="Cannon C."/>
            <person name="Castanera R."/>
            <person name="Culley D."/>
            <person name="Daum C."/>
            <person name="Ezra D."/>
            <person name="Gonzalez J."/>
            <person name="Henrissat B."/>
            <person name="Kuo A."/>
            <person name="Liang C."/>
            <person name="Lipzen A."/>
            <person name="Lutzoni F."/>
            <person name="Magnuson J."/>
            <person name="Mondo S."/>
            <person name="Nolan M."/>
            <person name="Ohm R."/>
            <person name="Pangilinan J."/>
            <person name="Park H.-J."/>
            <person name="Ramirez L."/>
            <person name="Alfaro M."/>
            <person name="Sun H."/>
            <person name="Tritt A."/>
            <person name="Yoshinaga Y."/>
            <person name="Zwiers L.-H."/>
            <person name="Turgeon B."/>
            <person name="Goodwin S."/>
            <person name="Spatafora J."/>
            <person name="Crous P."/>
            <person name="Grigoriev I."/>
        </authorList>
    </citation>
    <scope>NUCLEOTIDE SEQUENCE</scope>
    <source>
        <strain evidence="3">CBS 690.94</strain>
    </source>
</reference>
<dbReference type="InterPro" id="IPR015797">
    <property type="entry name" value="NUDIX_hydrolase-like_dom_sf"/>
</dbReference>
<evidence type="ECO:0000259" key="2">
    <source>
        <dbReference type="PROSITE" id="PS51462"/>
    </source>
</evidence>
<dbReference type="GO" id="GO:0006754">
    <property type="term" value="P:ATP biosynthetic process"/>
    <property type="evidence" value="ECO:0007669"/>
    <property type="project" value="TreeGrafter"/>
</dbReference>
<dbReference type="OrthoDB" id="10259236at2759"/>
<sequence>HKSHLSSHPTHRLHTIMAASTLQTKTISSEKFVESCGAILFDLANLSDIKVCLIQHKASGEWLFAKGRRNQNESRKDAAIREVMEETGFRCRLLPLTMATRATPADAHADVPDKAQVCENLAEPFMCQIRTLKGGKGTKIIWWFIAALEGDMGRDKLPGEDNWLPTFEPWRSALNTLTFQNDRELLQKALSLLQMT</sequence>
<dbReference type="GO" id="GO:0006167">
    <property type="term" value="P:AMP biosynthetic process"/>
    <property type="evidence" value="ECO:0007669"/>
    <property type="project" value="TreeGrafter"/>
</dbReference>
<comment type="caution">
    <text evidence="3">The sequence shown here is derived from an EMBL/GenBank/DDBJ whole genome shotgun (WGS) entry which is preliminary data.</text>
</comment>
<dbReference type="Gene3D" id="3.90.79.10">
    <property type="entry name" value="Nucleoside Triphosphate Pyrophosphohydrolase"/>
    <property type="match status" value="1"/>
</dbReference>
<dbReference type="InterPro" id="IPR051325">
    <property type="entry name" value="Nudix_hydrolase_domain"/>
</dbReference>
<dbReference type="InterPro" id="IPR000086">
    <property type="entry name" value="NUDIX_hydrolase_dom"/>
</dbReference>
<evidence type="ECO:0000313" key="3">
    <source>
        <dbReference type="EMBL" id="KAF2447485.1"/>
    </source>
</evidence>
<organism evidence="3 4">
    <name type="scientific">Karstenula rhodostoma CBS 690.94</name>
    <dbReference type="NCBI Taxonomy" id="1392251"/>
    <lineage>
        <taxon>Eukaryota</taxon>
        <taxon>Fungi</taxon>
        <taxon>Dikarya</taxon>
        <taxon>Ascomycota</taxon>
        <taxon>Pezizomycotina</taxon>
        <taxon>Dothideomycetes</taxon>
        <taxon>Pleosporomycetidae</taxon>
        <taxon>Pleosporales</taxon>
        <taxon>Massarineae</taxon>
        <taxon>Didymosphaeriaceae</taxon>
        <taxon>Karstenula</taxon>
    </lineage>
</organism>
<feature type="non-terminal residue" evidence="3">
    <location>
        <position position="1"/>
    </location>
</feature>
<dbReference type="InterPro" id="IPR020084">
    <property type="entry name" value="NUDIX_hydrolase_CS"/>
</dbReference>
<dbReference type="PROSITE" id="PS00893">
    <property type="entry name" value="NUDIX_BOX"/>
    <property type="match status" value="1"/>
</dbReference>
<evidence type="ECO:0000256" key="1">
    <source>
        <dbReference type="ARBA" id="ARBA00022801"/>
    </source>
</evidence>
<dbReference type="PROSITE" id="PS51462">
    <property type="entry name" value="NUDIX"/>
    <property type="match status" value="1"/>
</dbReference>
<gene>
    <name evidence="3" type="ORF">P171DRAFT_328885</name>
</gene>
<evidence type="ECO:0000313" key="4">
    <source>
        <dbReference type="Proteomes" id="UP000799764"/>
    </source>
</evidence>
<dbReference type="Proteomes" id="UP000799764">
    <property type="component" value="Unassembled WGS sequence"/>
</dbReference>